<dbReference type="Pfam" id="PF00482">
    <property type="entry name" value="T2SSF"/>
    <property type="match status" value="1"/>
</dbReference>
<gene>
    <name evidence="8" type="ORF">ASJ30_14720</name>
    <name evidence="9" type="ORF">IGS73_16365</name>
</gene>
<feature type="transmembrane region" description="Helical" evidence="6">
    <location>
        <begin position="129"/>
        <end position="146"/>
    </location>
</feature>
<evidence type="ECO:0000256" key="4">
    <source>
        <dbReference type="ARBA" id="ARBA00022989"/>
    </source>
</evidence>
<keyword evidence="10" id="KW-1185">Reference proteome</keyword>
<keyword evidence="4 6" id="KW-1133">Transmembrane helix</keyword>
<feature type="transmembrane region" description="Helical" evidence="6">
    <location>
        <begin position="6"/>
        <end position="24"/>
    </location>
</feature>
<dbReference type="PANTHER" id="PTHR35007:SF1">
    <property type="entry name" value="PILUS ASSEMBLY PROTEIN"/>
    <property type="match status" value="1"/>
</dbReference>
<evidence type="ECO:0000256" key="1">
    <source>
        <dbReference type="ARBA" id="ARBA00004651"/>
    </source>
</evidence>
<dbReference type="Proteomes" id="UP000182938">
    <property type="component" value="Chromosome"/>
</dbReference>
<name>A0A1L3MJU6_9MICO</name>
<dbReference type="RefSeq" id="WP_072625776.1">
    <property type="nucleotide sequence ID" value="NZ_CP013290.1"/>
</dbReference>
<feature type="domain" description="Type II secretion system protein GspF" evidence="7">
    <location>
        <begin position="170"/>
        <end position="297"/>
    </location>
</feature>
<keyword evidence="3 6" id="KW-0812">Transmembrane</keyword>
<keyword evidence="5 6" id="KW-0472">Membrane</keyword>
<keyword evidence="2" id="KW-1003">Cell membrane</keyword>
<proteinExistence type="predicted"/>
<dbReference type="AlphaFoldDB" id="A0A1L3MJU6"/>
<dbReference type="PANTHER" id="PTHR35007">
    <property type="entry name" value="INTEGRAL MEMBRANE PROTEIN-RELATED"/>
    <property type="match status" value="1"/>
</dbReference>
<accession>A0A1L3MJU6</accession>
<dbReference type="EMBL" id="CP013290">
    <property type="protein sequence ID" value="APH02637.1"/>
    <property type="molecule type" value="Genomic_DNA"/>
</dbReference>
<dbReference type="InterPro" id="IPR018076">
    <property type="entry name" value="T2SS_GspF_dom"/>
</dbReference>
<evidence type="ECO:0000313" key="11">
    <source>
        <dbReference type="Proteomes" id="UP000593998"/>
    </source>
</evidence>
<evidence type="ECO:0000256" key="6">
    <source>
        <dbReference type="SAM" id="Phobius"/>
    </source>
</evidence>
<reference evidence="9 11" key="2">
    <citation type="submission" date="2020-10" db="EMBL/GenBank/DDBJ databases">
        <title>Janibacter indicus TT2 genome sequence.</title>
        <authorList>
            <person name="Lee K."/>
            <person name="Ganzorig M."/>
        </authorList>
    </citation>
    <scope>NUCLEOTIDE SEQUENCE [LARGE SCALE GENOMIC DNA]</scope>
    <source>
        <strain evidence="9 11">TT2</strain>
    </source>
</reference>
<protein>
    <submittedName>
        <fullName evidence="9">Type II secretion system F family protein</fullName>
    </submittedName>
</protein>
<evidence type="ECO:0000259" key="7">
    <source>
        <dbReference type="Pfam" id="PF00482"/>
    </source>
</evidence>
<feature type="transmembrane region" description="Helical" evidence="6">
    <location>
        <begin position="286"/>
        <end position="304"/>
    </location>
</feature>
<dbReference type="EMBL" id="CP062789">
    <property type="protein sequence ID" value="QOK22610.1"/>
    <property type="molecule type" value="Genomic_DNA"/>
</dbReference>
<evidence type="ECO:0000313" key="8">
    <source>
        <dbReference type="EMBL" id="APH02637.1"/>
    </source>
</evidence>
<evidence type="ECO:0000313" key="10">
    <source>
        <dbReference type="Proteomes" id="UP000182938"/>
    </source>
</evidence>
<evidence type="ECO:0000256" key="5">
    <source>
        <dbReference type="ARBA" id="ARBA00023136"/>
    </source>
</evidence>
<organism evidence="8 10">
    <name type="scientific">Janibacter indicus</name>
    <dbReference type="NCBI Taxonomy" id="857417"/>
    <lineage>
        <taxon>Bacteria</taxon>
        <taxon>Bacillati</taxon>
        <taxon>Actinomycetota</taxon>
        <taxon>Actinomycetes</taxon>
        <taxon>Micrococcales</taxon>
        <taxon>Intrasporangiaceae</taxon>
        <taxon>Janibacter</taxon>
    </lineage>
</organism>
<sequence>MTTTLQIAMIAGALVGLGLSMLVWRFRPAQVDLATALDRLSPDRSLSAQDEGTVEAGAAEGDARDKLGRWAMRTLPLDSLGAPPYRELALMRIPVHRFYGEKVVFALLGAFIPVMLLTVLSFFGFGLPWIITPLASAGGAVGLFFLPDYNVKDDAKAARKEFGRALASYIDLVALERNSGSGPRQAMEIAANIGDSWVFRRLAEELSRSRWSGLPPWDALRKLSDELGLPELADLADIMRLSGEEGAQVYQTLRSRSQSMRTAELNSALAEANATGERMSIPMSTLGLIFMAILVTPSLLRIIGA</sequence>
<evidence type="ECO:0000256" key="2">
    <source>
        <dbReference type="ARBA" id="ARBA00022475"/>
    </source>
</evidence>
<evidence type="ECO:0000313" key="9">
    <source>
        <dbReference type="EMBL" id="QOK22610.1"/>
    </source>
</evidence>
<comment type="subcellular location">
    <subcellularLocation>
        <location evidence="1">Cell membrane</location>
        <topology evidence="1">Multi-pass membrane protein</topology>
    </subcellularLocation>
</comment>
<evidence type="ECO:0000256" key="3">
    <source>
        <dbReference type="ARBA" id="ARBA00022692"/>
    </source>
</evidence>
<dbReference type="KEGG" id="jte:ASJ30_14720"/>
<reference evidence="8 10" key="1">
    <citation type="submission" date="2015-11" db="EMBL/GenBank/DDBJ databases">
        <authorList>
            <person name="Zhang Y."/>
            <person name="Guo Z."/>
        </authorList>
    </citation>
    <scope>NUCLEOTIDE SEQUENCE [LARGE SCALE GENOMIC DNA]</scope>
    <source>
        <strain evidence="8 10">YFY001</strain>
    </source>
</reference>
<feature type="transmembrane region" description="Helical" evidence="6">
    <location>
        <begin position="103"/>
        <end position="123"/>
    </location>
</feature>
<dbReference type="Proteomes" id="UP000593998">
    <property type="component" value="Chromosome"/>
</dbReference>
<dbReference type="GO" id="GO:0005886">
    <property type="term" value="C:plasma membrane"/>
    <property type="evidence" value="ECO:0007669"/>
    <property type="project" value="UniProtKB-SubCell"/>
</dbReference>